<comment type="catalytic activity">
    <reaction evidence="1">
        <text>Hydrolyzes the link between N-acetylmuramoyl residues and L-amino acid residues in certain cell-wall glycopeptides.</text>
        <dbReference type="EC" id="3.5.1.28"/>
    </reaction>
</comment>
<dbReference type="GO" id="GO:0009254">
    <property type="term" value="P:peptidoglycan turnover"/>
    <property type="evidence" value="ECO:0007669"/>
    <property type="project" value="TreeGrafter"/>
</dbReference>
<name>A0A0K8P793_PISS1</name>
<dbReference type="GO" id="GO:0019867">
    <property type="term" value="C:outer membrane"/>
    <property type="evidence" value="ECO:0007669"/>
    <property type="project" value="TreeGrafter"/>
</dbReference>
<protein>
    <recommendedName>
        <fullName evidence="3">N-acetylmuramoyl-L-alanine amidase</fullName>
        <ecNumber evidence="3">3.5.1.28</ecNumber>
    </recommendedName>
</protein>
<dbReference type="SUPFAM" id="SSF55846">
    <property type="entry name" value="N-acetylmuramoyl-L-alanine amidase-like"/>
    <property type="match status" value="1"/>
</dbReference>
<organism evidence="7 8">
    <name type="scientific">Piscinibacter sakaiensis</name>
    <name type="common">Ideonella sakaiensis</name>
    <dbReference type="NCBI Taxonomy" id="1547922"/>
    <lineage>
        <taxon>Bacteria</taxon>
        <taxon>Pseudomonadati</taxon>
        <taxon>Pseudomonadota</taxon>
        <taxon>Betaproteobacteria</taxon>
        <taxon>Burkholderiales</taxon>
        <taxon>Sphaerotilaceae</taxon>
        <taxon>Piscinibacter</taxon>
    </lineage>
</organism>
<comment type="similarity">
    <text evidence="2">Belongs to the N-acetylmuramoyl-L-alanine amidase 2 family.</text>
</comment>
<keyword evidence="5" id="KW-0961">Cell wall biogenesis/degradation</keyword>
<dbReference type="GO" id="GO:0008745">
    <property type="term" value="F:N-acetylmuramoyl-L-alanine amidase activity"/>
    <property type="evidence" value="ECO:0007669"/>
    <property type="project" value="UniProtKB-EC"/>
</dbReference>
<dbReference type="Gene3D" id="3.40.80.10">
    <property type="entry name" value="Peptidoglycan recognition protein-like"/>
    <property type="match status" value="1"/>
</dbReference>
<feature type="domain" description="N-acetylmuramoyl-L-alanine amidase" evidence="6">
    <location>
        <begin position="50"/>
        <end position="189"/>
    </location>
</feature>
<dbReference type="InterPro" id="IPR036505">
    <property type="entry name" value="Amidase/PGRP_sf"/>
</dbReference>
<evidence type="ECO:0000256" key="4">
    <source>
        <dbReference type="ARBA" id="ARBA00022801"/>
    </source>
</evidence>
<proteinExistence type="inferred from homology"/>
<evidence type="ECO:0000259" key="6">
    <source>
        <dbReference type="SMART" id="SM00644"/>
    </source>
</evidence>
<dbReference type="InterPro" id="IPR002502">
    <property type="entry name" value="Amidase_domain"/>
</dbReference>
<gene>
    <name evidence="7" type="ORF">ISF6_4949</name>
</gene>
<dbReference type="GO" id="GO:0009253">
    <property type="term" value="P:peptidoglycan catabolic process"/>
    <property type="evidence" value="ECO:0007669"/>
    <property type="project" value="InterPro"/>
</dbReference>
<evidence type="ECO:0000256" key="2">
    <source>
        <dbReference type="ARBA" id="ARBA00007553"/>
    </source>
</evidence>
<evidence type="ECO:0000313" key="8">
    <source>
        <dbReference type="Proteomes" id="UP000037660"/>
    </source>
</evidence>
<accession>A0A0K8P793</accession>
<dbReference type="STRING" id="1547922.ISF6_4949"/>
<dbReference type="PANTHER" id="PTHR30417">
    <property type="entry name" value="N-ACETYLMURAMOYL-L-ALANINE AMIDASE AMID"/>
    <property type="match status" value="1"/>
</dbReference>
<dbReference type="CDD" id="cd06583">
    <property type="entry name" value="PGRP"/>
    <property type="match status" value="1"/>
</dbReference>
<reference evidence="8" key="1">
    <citation type="submission" date="2015-07" db="EMBL/GenBank/DDBJ databases">
        <title>Discovery of a poly(ethylene terephthalate assimilation.</title>
        <authorList>
            <person name="Yoshida S."/>
            <person name="Hiraga K."/>
            <person name="Takehana T."/>
            <person name="Taniguchi I."/>
            <person name="Yamaji H."/>
            <person name="Maeda Y."/>
            <person name="Toyohara K."/>
            <person name="Miyamoto K."/>
            <person name="Kimura Y."/>
            <person name="Oda K."/>
        </authorList>
    </citation>
    <scope>NUCLEOTIDE SEQUENCE [LARGE SCALE GENOMIC DNA]</scope>
    <source>
        <strain evidence="8">NBRC 110686 / TISTR 2288 / 201-F6</strain>
    </source>
</reference>
<comment type="caution">
    <text evidence="7">The sequence shown here is derived from an EMBL/GenBank/DDBJ whole genome shotgun (WGS) entry which is preliminary data.</text>
</comment>
<keyword evidence="8" id="KW-1185">Reference proteome</keyword>
<dbReference type="EC" id="3.5.1.28" evidence="3"/>
<dbReference type="InterPro" id="IPR051206">
    <property type="entry name" value="NAMLAA_amidase_2"/>
</dbReference>
<evidence type="ECO:0000313" key="7">
    <source>
        <dbReference type="EMBL" id="GAP38491.1"/>
    </source>
</evidence>
<dbReference type="GO" id="GO:0071555">
    <property type="term" value="P:cell wall organization"/>
    <property type="evidence" value="ECO:0007669"/>
    <property type="project" value="UniProtKB-KW"/>
</dbReference>
<dbReference type="PANTHER" id="PTHR30417:SF1">
    <property type="entry name" value="N-ACETYLMURAMOYL-L-ALANINE AMIDASE AMID"/>
    <property type="match status" value="1"/>
</dbReference>
<dbReference type="SUPFAM" id="SSF47090">
    <property type="entry name" value="PGBD-like"/>
    <property type="match status" value="1"/>
</dbReference>
<keyword evidence="4 7" id="KW-0378">Hydrolase</keyword>
<evidence type="ECO:0000256" key="1">
    <source>
        <dbReference type="ARBA" id="ARBA00001561"/>
    </source>
</evidence>
<evidence type="ECO:0000256" key="3">
    <source>
        <dbReference type="ARBA" id="ARBA00011901"/>
    </source>
</evidence>
<reference evidence="7 8" key="2">
    <citation type="journal article" date="2016" name="Science">
        <title>A bacterium that degrades and assimilates poly(ethylene terephthalate).</title>
        <authorList>
            <person name="Yoshida S."/>
            <person name="Hiraga K."/>
            <person name="Takehana T."/>
            <person name="Taniguchi I."/>
            <person name="Yamaji H."/>
            <person name="Maeda Y."/>
            <person name="Toyohara K."/>
            <person name="Miyamoto K."/>
            <person name="Kimura Y."/>
            <person name="Oda K."/>
        </authorList>
    </citation>
    <scope>NUCLEOTIDE SEQUENCE [LARGE SCALE GENOMIC DNA]</scope>
    <source>
        <strain evidence="8">NBRC 110686 / TISTR 2288 / 201-F6</strain>
    </source>
</reference>
<dbReference type="RefSeq" id="WP_305778304.1">
    <property type="nucleotide sequence ID" value="NZ_BBYR01000077.1"/>
</dbReference>
<dbReference type="SMART" id="SM00644">
    <property type="entry name" value="Ami_2"/>
    <property type="match status" value="1"/>
</dbReference>
<dbReference type="Pfam" id="PF01471">
    <property type="entry name" value="PG_binding_1"/>
    <property type="match status" value="1"/>
</dbReference>
<dbReference type="Gene3D" id="1.10.101.10">
    <property type="entry name" value="PGBD-like superfamily/PGBD"/>
    <property type="match status" value="1"/>
</dbReference>
<evidence type="ECO:0000256" key="5">
    <source>
        <dbReference type="ARBA" id="ARBA00023316"/>
    </source>
</evidence>
<dbReference type="InterPro" id="IPR036365">
    <property type="entry name" value="PGBD-like_sf"/>
</dbReference>
<dbReference type="FunFam" id="3.40.80.10:FF:000003">
    <property type="entry name" value="N-acetylmuramoyl-L-alanine amidase"/>
    <property type="match status" value="1"/>
</dbReference>
<sequence>MPGGPRHAPALPLPRLPSVPSLANRARRLGAALLALAMTACAGPGGLAIDRRYSAASQDSRVQFIVLHYTDGELGPSLDILTRGPVSSHYLVDRDPPTIYQLVDETRRAYHAGASSWEGVTALNASSIGIEIVNDGYQGDRFGPYQPYPPAQIDAVIALVRDIAQRHGVRPNRIVGHSDIAPTRKQDPGPMFPWRRLADAGLVPWPDEAQVAAERPRFEAALPPTGWFQERLARHGFALPQDGLFDEATRDALSAFQMKYRPARYDGQPDAETAALLEVVNRPGGLWILGGDGRREPFLR</sequence>
<dbReference type="AlphaFoldDB" id="A0A0K8P793"/>
<dbReference type="Pfam" id="PF01510">
    <property type="entry name" value="Amidase_2"/>
    <property type="match status" value="1"/>
</dbReference>
<dbReference type="InterPro" id="IPR002477">
    <property type="entry name" value="Peptidoglycan-bd-like"/>
</dbReference>
<dbReference type="Proteomes" id="UP000037660">
    <property type="component" value="Unassembled WGS sequence"/>
</dbReference>
<dbReference type="EMBL" id="BBYR01000077">
    <property type="protein sequence ID" value="GAP38491.1"/>
    <property type="molecule type" value="Genomic_DNA"/>
</dbReference>
<dbReference type="InterPro" id="IPR036366">
    <property type="entry name" value="PGBDSf"/>
</dbReference>